<sequence length="617" mass="64440">MRTSISQQCLNTASKSFLHYQKLRIVHNKRGKTQLLFTSSGRKLPVASVLSSSQGFGDSVDNNQEKAANEGVLFQLKSLFTVYSDPACNARLLVLIIGQMLCSVATLIHDSYLPVYAQDVLGLSNTSIGAVQGLAQFLCQLTKGVSGVVGDVLGSQVRVLVFGTFLTLLCKPMFVMLSSVHTLAGASACLYFFFTAKLLDRMSKGIREAPTKAVMNELARESGDAPDAAYGLRQSLATAGMLVGSSIAALTFTLTGSSYEYTFAAAMFPPALALLWMISNFKAEIFGSSNDKSDALSSGGASMPITSGQQEGLLTGASLLPGPPSPSSSPDSTIMACTSEPGLVSTSASNTTAVAGMIGSTSGSGDDNAKISNNKKADQIGGDGSGSSSKQLSLFDKGRILVMAFKPVYWQALLVVAALYFSRFDASFLSLRAKSVIAKSALPLLTLTNTLFQVLLTAPLAKFSGKSVRNRKSLLLVGFVMMMGADACFGLDLFATPAGMFLGAALLGLHMALTHSITVSMIASYMPTGEVPGLGKLSGTAVSFTDLLLGFVLVASNTCAGVLSDVTRQAGYGNVGCFGGGAVACGMSALLLIIFDKFGDLGKDELVIKRAKKLKAS</sequence>
<reference evidence="3 4" key="1">
    <citation type="submission" date="2017-08" db="EMBL/GenBank/DDBJ databases">
        <title>Acidophilic green algal genome provides insights into adaptation to an acidic environment.</title>
        <authorList>
            <person name="Hirooka S."/>
            <person name="Hirose Y."/>
            <person name="Kanesaki Y."/>
            <person name="Higuchi S."/>
            <person name="Fujiwara T."/>
            <person name="Onuma R."/>
            <person name="Era A."/>
            <person name="Ohbayashi R."/>
            <person name="Uzuka A."/>
            <person name="Nozaki H."/>
            <person name="Yoshikawa H."/>
            <person name="Miyagishima S.Y."/>
        </authorList>
    </citation>
    <scope>NUCLEOTIDE SEQUENCE [LARGE SCALE GENOMIC DNA]</scope>
    <source>
        <strain evidence="3 4">NIES-2499</strain>
    </source>
</reference>
<accession>A0A250XGT3</accession>
<evidence type="ECO:0000256" key="2">
    <source>
        <dbReference type="SAM" id="Phobius"/>
    </source>
</evidence>
<feature type="transmembrane region" description="Helical" evidence="2">
    <location>
        <begin position="236"/>
        <end position="255"/>
    </location>
</feature>
<protein>
    <recommendedName>
        <fullName evidence="5">Major facilitator superfamily (MFS) profile domain-containing protein</fullName>
    </recommendedName>
</protein>
<comment type="caution">
    <text evidence="3">The sequence shown here is derived from an EMBL/GenBank/DDBJ whole genome shotgun (WGS) entry which is preliminary data.</text>
</comment>
<evidence type="ECO:0008006" key="5">
    <source>
        <dbReference type="Google" id="ProtNLM"/>
    </source>
</evidence>
<keyword evidence="2" id="KW-0812">Transmembrane</keyword>
<feature type="transmembrane region" description="Helical" evidence="2">
    <location>
        <begin position="261"/>
        <end position="278"/>
    </location>
</feature>
<keyword evidence="2" id="KW-1133">Transmembrane helix</keyword>
<feature type="transmembrane region" description="Helical" evidence="2">
    <location>
        <begin position="572"/>
        <end position="595"/>
    </location>
</feature>
<feature type="compositionally biased region" description="Polar residues" evidence="1">
    <location>
        <begin position="359"/>
        <end position="374"/>
    </location>
</feature>
<feature type="transmembrane region" description="Helical" evidence="2">
    <location>
        <begin position="473"/>
        <end position="495"/>
    </location>
</feature>
<dbReference type="STRING" id="1157962.A0A250XGT3"/>
<feature type="transmembrane region" description="Helical" evidence="2">
    <location>
        <begin position="173"/>
        <end position="194"/>
    </location>
</feature>
<dbReference type="OrthoDB" id="512088at2759"/>
<dbReference type="InterPro" id="IPR036259">
    <property type="entry name" value="MFS_trans_sf"/>
</dbReference>
<proteinExistence type="predicted"/>
<feature type="transmembrane region" description="Helical" evidence="2">
    <location>
        <begin position="400"/>
        <end position="421"/>
    </location>
</feature>
<dbReference type="PANTHER" id="PTHR23518:SF2">
    <property type="entry name" value="MAJOR FACILITATOR SUPERFAMILY TRANSPORTER"/>
    <property type="match status" value="1"/>
</dbReference>
<feature type="region of interest" description="Disordered" evidence="1">
    <location>
        <begin position="314"/>
        <end position="336"/>
    </location>
</feature>
<name>A0A250XGT3_9CHLO</name>
<dbReference type="PANTHER" id="PTHR23518">
    <property type="entry name" value="C-METHYLTRANSFERASE"/>
    <property type="match status" value="1"/>
</dbReference>
<feature type="transmembrane region" description="Helical" evidence="2">
    <location>
        <begin position="547"/>
        <end position="566"/>
    </location>
</feature>
<keyword evidence="2" id="KW-0472">Membrane</keyword>
<organism evidence="3 4">
    <name type="scientific">Chlamydomonas eustigma</name>
    <dbReference type="NCBI Taxonomy" id="1157962"/>
    <lineage>
        <taxon>Eukaryota</taxon>
        <taxon>Viridiplantae</taxon>
        <taxon>Chlorophyta</taxon>
        <taxon>core chlorophytes</taxon>
        <taxon>Chlorophyceae</taxon>
        <taxon>CS clade</taxon>
        <taxon>Chlamydomonadales</taxon>
        <taxon>Chlamydomonadaceae</taxon>
        <taxon>Chlamydomonas</taxon>
    </lineage>
</organism>
<evidence type="ECO:0000313" key="3">
    <source>
        <dbReference type="EMBL" id="GAX82287.1"/>
    </source>
</evidence>
<dbReference type="EMBL" id="BEGY01000078">
    <property type="protein sequence ID" value="GAX82287.1"/>
    <property type="molecule type" value="Genomic_DNA"/>
</dbReference>
<dbReference type="Proteomes" id="UP000232323">
    <property type="component" value="Unassembled WGS sequence"/>
</dbReference>
<evidence type="ECO:0000313" key="4">
    <source>
        <dbReference type="Proteomes" id="UP000232323"/>
    </source>
</evidence>
<dbReference type="Gene3D" id="1.20.1250.20">
    <property type="entry name" value="MFS general substrate transporter like domains"/>
    <property type="match status" value="1"/>
</dbReference>
<dbReference type="AlphaFoldDB" id="A0A250XGT3"/>
<evidence type="ECO:0000256" key="1">
    <source>
        <dbReference type="SAM" id="MobiDB-lite"/>
    </source>
</evidence>
<feature type="transmembrane region" description="Helical" evidence="2">
    <location>
        <begin position="441"/>
        <end position="461"/>
    </location>
</feature>
<dbReference type="SUPFAM" id="SSF103473">
    <property type="entry name" value="MFS general substrate transporter"/>
    <property type="match status" value="1"/>
</dbReference>
<keyword evidence="4" id="KW-1185">Reference proteome</keyword>
<feature type="region of interest" description="Disordered" evidence="1">
    <location>
        <begin position="359"/>
        <end position="389"/>
    </location>
</feature>
<gene>
    <name evidence="3" type="ORF">CEUSTIGMA_g9716.t1</name>
</gene>